<dbReference type="HAMAP" id="MF_01334">
    <property type="entry name" value="Ribosomal_bL25_CTC"/>
    <property type="match status" value="1"/>
</dbReference>
<evidence type="ECO:0000313" key="9">
    <source>
        <dbReference type="EMBL" id="KRT67844.1"/>
    </source>
</evidence>
<dbReference type="NCBIfam" id="TIGR00731">
    <property type="entry name" value="bL25_bact_ctc"/>
    <property type="match status" value="1"/>
</dbReference>
<keyword evidence="4 5" id="KW-0687">Ribonucleoprotein</keyword>
<sequence>MELKAEKRKILGKKVRSLRRGGVLPAILFGGDEGSTPVELDLNIFRRVYEEAGESTLLDLELGGKKEKILIADVQRDPLGKLLHADLRRVAAGEKITATVPVEVVGESIPVRSGEGVLLTLLDEIEVECFPQDLPQKITVDISGLNEVGTGIAIKDLPIDLAKVTIVGHELDELAVKLDFPQAEEVEEVPVTEAEAIAGVEALAEKPEGEEGEAIEDEGADKTKATPQEPSKESPKEEKPEKTGEK</sequence>
<organism evidence="9 10">
    <name type="scientific">candidate division WWE3 bacterium CSP1-7</name>
    <dbReference type="NCBI Taxonomy" id="1576480"/>
    <lineage>
        <taxon>Bacteria</taxon>
        <taxon>Katanobacteria</taxon>
    </lineage>
</organism>
<name>A0A0T5ZYF9_UNCKA</name>
<feature type="domain" description="Large ribosomal subunit protein bL25 beta" evidence="8">
    <location>
        <begin position="95"/>
        <end position="176"/>
    </location>
</feature>
<keyword evidence="2 5" id="KW-0694">RNA-binding</keyword>
<dbReference type="GO" id="GO:0006412">
    <property type="term" value="P:translation"/>
    <property type="evidence" value="ECO:0007669"/>
    <property type="project" value="UniProtKB-UniRule"/>
</dbReference>
<comment type="subunit">
    <text evidence="5">Part of the 50S ribosomal subunit; part of the 5S rRNA/L5/L18/L25 subcomplex. Contacts the 5S rRNA. Binds to the 5S rRNA independently of L5 and L18.</text>
</comment>
<evidence type="ECO:0000256" key="4">
    <source>
        <dbReference type="ARBA" id="ARBA00023274"/>
    </source>
</evidence>
<dbReference type="GO" id="GO:0003735">
    <property type="term" value="F:structural constituent of ribosome"/>
    <property type="evidence" value="ECO:0007669"/>
    <property type="project" value="InterPro"/>
</dbReference>
<comment type="similarity">
    <text evidence="5">Belongs to the bacterial ribosomal protein bL25 family. CTC subfamily.</text>
</comment>
<dbReference type="Proteomes" id="UP000051297">
    <property type="component" value="Unassembled WGS sequence"/>
</dbReference>
<evidence type="ECO:0000259" key="7">
    <source>
        <dbReference type="Pfam" id="PF01386"/>
    </source>
</evidence>
<evidence type="ECO:0000256" key="2">
    <source>
        <dbReference type="ARBA" id="ARBA00022884"/>
    </source>
</evidence>
<dbReference type="Gene3D" id="2.40.240.10">
    <property type="entry name" value="Ribosomal Protein L25, Chain P"/>
    <property type="match status" value="1"/>
</dbReference>
<dbReference type="Pfam" id="PF14693">
    <property type="entry name" value="Ribosomal_TL5_C"/>
    <property type="match status" value="1"/>
</dbReference>
<dbReference type="InterPro" id="IPR029751">
    <property type="entry name" value="Ribosomal_L25_dom"/>
</dbReference>
<keyword evidence="3 5" id="KW-0689">Ribosomal protein</keyword>
<keyword evidence="1 5" id="KW-0699">rRNA-binding</keyword>
<dbReference type="PANTHER" id="PTHR33284:SF1">
    <property type="entry name" value="RIBOSOMAL PROTEIN L25_GLN-TRNA SYNTHETASE, ANTI-CODON-BINDING DOMAIN-CONTAINING PROTEIN"/>
    <property type="match status" value="1"/>
</dbReference>
<dbReference type="CDD" id="cd00495">
    <property type="entry name" value="Ribosomal_L25_TL5_CTC"/>
    <property type="match status" value="1"/>
</dbReference>
<dbReference type="InterPro" id="IPR037121">
    <property type="entry name" value="Ribosomal_bL25_C"/>
</dbReference>
<dbReference type="Pfam" id="PF01386">
    <property type="entry name" value="Ribosomal_L25p"/>
    <property type="match status" value="1"/>
</dbReference>
<evidence type="ECO:0000259" key="8">
    <source>
        <dbReference type="Pfam" id="PF14693"/>
    </source>
</evidence>
<dbReference type="InterPro" id="IPR011035">
    <property type="entry name" value="Ribosomal_bL25/Gln-tRNA_synth"/>
</dbReference>
<protein>
    <recommendedName>
        <fullName evidence="5">Large ribosomal subunit protein bL25</fullName>
    </recommendedName>
    <alternativeName>
        <fullName evidence="5">General stress protein CTC</fullName>
    </alternativeName>
</protein>
<comment type="caution">
    <text evidence="9">The sequence shown here is derived from an EMBL/GenBank/DDBJ whole genome shotgun (WGS) entry which is preliminary data.</text>
</comment>
<dbReference type="InterPro" id="IPR020056">
    <property type="entry name" value="Rbsml_bL25/Gln-tRNA_synth_N"/>
</dbReference>
<feature type="domain" description="Large ribosomal subunit protein bL25 L25" evidence="7">
    <location>
        <begin position="3"/>
        <end position="87"/>
    </location>
</feature>
<comment type="function">
    <text evidence="5">This is one of the proteins that binds to the 5S RNA in the ribosome where it forms part of the central protuberance.</text>
</comment>
<dbReference type="SUPFAM" id="SSF50715">
    <property type="entry name" value="Ribosomal protein L25-like"/>
    <property type="match status" value="1"/>
</dbReference>
<feature type="compositionally biased region" description="Basic and acidic residues" evidence="6">
    <location>
        <begin position="220"/>
        <end position="246"/>
    </location>
</feature>
<dbReference type="Gene3D" id="2.170.120.20">
    <property type="entry name" value="Ribosomal protein L25, beta domain"/>
    <property type="match status" value="1"/>
</dbReference>
<dbReference type="STRING" id="1576480.XU08_C0001G0256"/>
<dbReference type="InterPro" id="IPR001021">
    <property type="entry name" value="Ribosomal_bL25_long"/>
</dbReference>
<dbReference type="PANTHER" id="PTHR33284">
    <property type="entry name" value="RIBOSOMAL PROTEIN L25/GLN-TRNA SYNTHETASE, ANTI-CODON-BINDING DOMAIN-CONTAINING PROTEIN"/>
    <property type="match status" value="1"/>
</dbReference>
<reference evidence="9 10" key="1">
    <citation type="submission" date="2015-05" db="EMBL/GenBank/DDBJ databases">
        <title>Critical biogeochemical functions in the subsurface are associated with bacteria from new phyla and little studied lineages.</title>
        <authorList>
            <person name="Hug L.A."/>
            <person name="Thomas B.C."/>
            <person name="Sharon I."/>
            <person name="Brown C.T."/>
            <person name="Sharma R."/>
            <person name="Hettich R.L."/>
            <person name="Wilkins M.J."/>
            <person name="Williams K.H."/>
            <person name="Singh A."/>
            <person name="Banfield J.F."/>
        </authorList>
    </citation>
    <scope>NUCLEOTIDE SEQUENCE [LARGE SCALE GENOMIC DNA]</scope>
    <source>
        <strain evidence="9">CSP1-7</strain>
    </source>
</reference>
<evidence type="ECO:0000256" key="5">
    <source>
        <dbReference type="HAMAP-Rule" id="MF_01334"/>
    </source>
</evidence>
<dbReference type="InterPro" id="IPR020057">
    <property type="entry name" value="Ribosomal_bL25_b-dom"/>
</dbReference>
<proteinExistence type="inferred from homology"/>
<evidence type="ECO:0000256" key="3">
    <source>
        <dbReference type="ARBA" id="ARBA00022980"/>
    </source>
</evidence>
<evidence type="ECO:0000313" key="10">
    <source>
        <dbReference type="Proteomes" id="UP000051297"/>
    </source>
</evidence>
<feature type="compositionally biased region" description="Acidic residues" evidence="6">
    <location>
        <begin position="210"/>
        <end position="219"/>
    </location>
</feature>
<evidence type="ECO:0000256" key="6">
    <source>
        <dbReference type="SAM" id="MobiDB-lite"/>
    </source>
</evidence>
<dbReference type="GO" id="GO:0008097">
    <property type="term" value="F:5S rRNA binding"/>
    <property type="evidence" value="ECO:0007669"/>
    <property type="project" value="InterPro"/>
</dbReference>
<feature type="region of interest" description="Disordered" evidence="6">
    <location>
        <begin position="202"/>
        <end position="246"/>
    </location>
</feature>
<accession>A0A0T5ZYF9</accession>
<dbReference type="GO" id="GO:0022625">
    <property type="term" value="C:cytosolic large ribosomal subunit"/>
    <property type="evidence" value="ECO:0007669"/>
    <property type="project" value="TreeGrafter"/>
</dbReference>
<dbReference type="InterPro" id="IPR020930">
    <property type="entry name" value="Ribosomal_uL5_bac-type"/>
</dbReference>
<evidence type="ECO:0000256" key="1">
    <source>
        <dbReference type="ARBA" id="ARBA00022730"/>
    </source>
</evidence>
<dbReference type="AlphaFoldDB" id="A0A0T5ZYF9"/>
<gene>
    <name evidence="5" type="primary">rplY</name>
    <name evidence="5" type="synonym">ctc</name>
    <name evidence="9" type="ORF">XU08_C0001G0256</name>
</gene>
<dbReference type="EMBL" id="LDXK01000001">
    <property type="protein sequence ID" value="KRT67844.1"/>
    <property type="molecule type" value="Genomic_DNA"/>
</dbReference>